<dbReference type="InterPro" id="IPR052065">
    <property type="entry name" value="Compl_asym_regulator"/>
</dbReference>
<dbReference type="GeneID" id="109513730"/>
<organism evidence="8 9">
    <name type="scientific">Hippocampus comes</name>
    <name type="common">Tiger tail seahorse</name>
    <dbReference type="NCBI Taxonomy" id="109280"/>
    <lineage>
        <taxon>Eukaryota</taxon>
        <taxon>Metazoa</taxon>
        <taxon>Chordata</taxon>
        <taxon>Craniata</taxon>
        <taxon>Vertebrata</taxon>
        <taxon>Euteleostomi</taxon>
        <taxon>Actinopterygii</taxon>
        <taxon>Neopterygii</taxon>
        <taxon>Teleostei</taxon>
        <taxon>Neoteleostei</taxon>
        <taxon>Acanthomorphata</taxon>
        <taxon>Syngnathiaria</taxon>
        <taxon>Syngnathiformes</taxon>
        <taxon>Syngnathoidei</taxon>
        <taxon>Syngnathidae</taxon>
        <taxon>Hippocampus</taxon>
    </lineage>
</organism>
<dbReference type="Pfam" id="PF18487">
    <property type="entry name" value="TSR"/>
    <property type="match status" value="1"/>
</dbReference>
<sequence>MKNIRKLLVIFIVLMCVKRAQSVTCFARFERTSGICEEELGDLDEDDCCLNPHYAYLTQDGDCQSCGPPKWTDWSPWSPCTTLCGEGVTQRRRKCFGIGQPECNNALESLQTKPCTGTCCGEGWSAWLPWSPCSATCGGSGVSKRVRLCSATPECLSACNGATEIVMSCDASGKCPVHGGWSSWSSWSLCSSNCMRDDAAPPFKQRRRSCSDPAPSADTKPPGDGCKGDDVELQNCNDIPKCPVDGNWGEWLPPGSCSAQCGEGLKLSIRQCDQPAPKYGGRLCVGPNARSYPCHITCAVDGSWSGWSNWGQCSSSCISEGGPPIRTRQRSCSSPGPSLFPAGKSCPGNSNSVETCSHLPHCTVDGAWGSWSAFSACPVTCGVGLEVSRRSCDSPAPKSGGQPCAGNDRQTRLCNTGIHCPVDGVWSEWSAWQSCTYPFRDRIIRCKQIGGSQSRERQCLYREHNGAICGGDDLSLSQYRGCYDVNSCYVKGNWEGWEPWSLCKPACGGKSRRLRRRICSPDYSDYRPTIGRLEEPAVFVGTPLLDCADLPPGVDTQEVQPCVNVPACD</sequence>
<dbReference type="OMA" id="CQACRSP"/>
<dbReference type="RefSeq" id="XP_019721909.1">
    <property type="nucleotide sequence ID" value="XM_019866350.1"/>
</dbReference>
<dbReference type="SMART" id="SM00209">
    <property type="entry name" value="TSP1"/>
    <property type="match status" value="8"/>
</dbReference>
<evidence type="ECO:0000256" key="5">
    <source>
        <dbReference type="ARBA" id="ARBA00023157"/>
    </source>
</evidence>
<dbReference type="InterPro" id="IPR054019">
    <property type="entry name" value="CFP_TSR_C"/>
</dbReference>
<evidence type="ECO:0000256" key="4">
    <source>
        <dbReference type="ARBA" id="ARBA00022737"/>
    </source>
</evidence>
<dbReference type="STRING" id="109280.ENSHCOP00000000973"/>
<keyword evidence="5" id="KW-1015">Disulfide bond</keyword>
<protein>
    <submittedName>
        <fullName evidence="8">Properdin-like</fullName>
    </submittedName>
</protein>
<accession>A0A3Q2XAL2</accession>
<feature type="chain" id="PRO_5018544663" evidence="7">
    <location>
        <begin position="23"/>
        <end position="569"/>
    </location>
</feature>
<proteinExistence type="predicted"/>
<evidence type="ECO:0000256" key="1">
    <source>
        <dbReference type="ARBA" id="ARBA00004613"/>
    </source>
</evidence>
<dbReference type="PROSITE" id="PS50092">
    <property type="entry name" value="TSP1"/>
    <property type="match status" value="7"/>
</dbReference>
<comment type="subcellular location">
    <subcellularLocation>
        <location evidence="1">Secreted</location>
    </subcellularLocation>
</comment>
<evidence type="ECO:0000256" key="2">
    <source>
        <dbReference type="ARBA" id="ARBA00022525"/>
    </source>
</evidence>
<dbReference type="PRINTS" id="PR01705">
    <property type="entry name" value="TSP1REPEAT"/>
</dbReference>
<dbReference type="InterPro" id="IPR000884">
    <property type="entry name" value="TSP1_rpt"/>
</dbReference>
<name>A0A3Q2XAL2_HIPCM</name>
<feature type="signal peptide" evidence="7">
    <location>
        <begin position="1"/>
        <end position="22"/>
    </location>
</feature>
<evidence type="ECO:0000256" key="7">
    <source>
        <dbReference type="SAM" id="SignalP"/>
    </source>
</evidence>
<dbReference type="PANTHER" id="PTHR22906">
    <property type="entry name" value="PROPERDIN"/>
    <property type="match status" value="1"/>
</dbReference>
<dbReference type="Pfam" id="PF00090">
    <property type="entry name" value="TSP_1"/>
    <property type="match status" value="5"/>
</dbReference>
<dbReference type="OrthoDB" id="446173at2759"/>
<feature type="region of interest" description="Disordered" evidence="6">
    <location>
        <begin position="203"/>
        <end position="225"/>
    </location>
</feature>
<evidence type="ECO:0000313" key="8">
    <source>
        <dbReference type="Ensembl" id="ENSHCOP00000000973.1"/>
    </source>
</evidence>
<dbReference type="InterPro" id="IPR049536">
    <property type="entry name" value="CFP_TSR-0"/>
</dbReference>
<keyword evidence="3 7" id="KW-0732">Signal</keyword>
<evidence type="ECO:0000313" key="9">
    <source>
        <dbReference type="Proteomes" id="UP000264820"/>
    </source>
</evidence>
<evidence type="ECO:0000256" key="3">
    <source>
        <dbReference type="ARBA" id="ARBA00022729"/>
    </source>
</evidence>
<evidence type="ECO:0000256" key="6">
    <source>
        <dbReference type="SAM" id="MobiDB-lite"/>
    </source>
</evidence>
<dbReference type="InterPro" id="IPR036383">
    <property type="entry name" value="TSP1_rpt_sf"/>
</dbReference>
<dbReference type="Gene3D" id="2.20.100.10">
    <property type="entry name" value="Thrombospondin type-1 (TSP1) repeat"/>
    <property type="match status" value="8"/>
</dbReference>
<keyword evidence="4" id="KW-0677">Repeat</keyword>
<dbReference type="Proteomes" id="UP000264820">
    <property type="component" value="Unplaced"/>
</dbReference>
<keyword evidence="2" id="KW-0964">Secreted</keyword>
<dbReference type="PANTHER" id="PTHR22906:SF43">
    <property type="entry name" value="PROPERDIN"/>
    <property type="match status" value="1"/>
</dbReference>
<dbReference type="GeneTree" id="ENSGT00940000154614"/>
<dbReference type="SUPFAM" id="SSF82895">
    <property type="entry name" value="TSP-1 type 1 repeat"/>
    <property type="match status" value="8"/>
</dbReference>
<reference evidence="8" key="2">
    <citation type="submission" date="2025-09" db="UniProtKB">
        <authorList>
            <consortium name="Ensembl"/>
        </authorList>
    </citation>
    <scope>IDENTIFICATION</scope>
</reference>
<dbReference type="AlphaFoldDB" id="A0A3Q2XAL2"/>
<dbReference type="Ensembl" id="ENSHCOT00000012881.1">
    <property type="protein sequence ID" value="ENSHCOP00000000973.1"/>
    <property type="gene ID" value="ENSHCOG00000001872.1"/>
</dbReference>
<dbReference type="Pfam" id="PF22195">
    <property type="entry name" value="TSP1_CFP_C"/>
    <property type="match status" value="1"/>
</dbReference>
<keyword evidence="9" id="KW-1185">Reference proteome</keyword>
<reference evidence="8" key="1">
    <citation type="submission" date="2025-08" db="UniProtKB">
        <authorList>
            <consortium name="Ensembl"/>
        </authorList>
    </citation>
    <scope>IDENTIFICATION</scope>
</reference>
<dbReference type="FunFam" id="2.20.100.10:FF:000001">
    <property type="entry name" value="semaphorin-5A isoform X1"/>
    <property type="match status" value="3"/>
</dbReference>
<dbReference type="KEGG" id="hcq:109513730"/>